<comment type="subcellular location">
    <subcellularLocation>
        <location evidence="1">Cytoplasm</location>
    </subcellularLocation>
</comment>
<evidence type="ECO:0000256" key="3">
    <source>
        <dbReference type="SAM" id="MobiDB-lite"/>
    </source>
</evidence>
<dbReference type="Gene3D" id="3.30.470.20">
    <property type="entry name" value="ATP-grasp fold, B domain"/>
    <property type="match status" value="1"/>
</dbReference>
<evidence type="ECO:0000259" key="4">
    <source>
        <dbReference type="Pfam" id="PF01820"/>
    </source>
</evidence>
<evidence type="ECO:0000313" key="6">
    <source>
        <dbReference type="EMBL" id="KAK3259963.1"/>
    </source>
</evidence>
<proteinExistence type="predicted"/>
<feature type="region of interest" description="Disordered" evidence="3">
    <location>
        <begin position="370"/>
        <end position="400"/>
    </location>
</feature>
<dbReference type="PANTHER" id="PTHR23132:SF23">
    <property type="entry name" value="D-ALANINE--D-ALANINE LIGASE B"/>
    <property type="match status" value="1"/>
</dbReference>
<dbReference type="GO" id="GO:0005737">
    <property type="term" value="C:cytoplasm"/>
    <property type="evidence" value="ECO:0007669"/>
    <property type="project" value="UniProtKB-SubCell"/>
</dbReference>
<dbReference type="InterPro" id="IPR011127">
    <property type="entry name" value="Dala_Dala_lig_N"/>
</dbReference>
<sequence>MPGLAGRERSCESGTFAVHGLRRPSISGYCGHYSARAECLQVCYHTPPRFPTDVTASIRAQATTLFEALGLSDFVRMDGWVLPAAGDGAAPQVVFSDINIISGMEQTSFLFQQAAQVGLTHKGVLRRILESACRRHGIALPWRRAALGDPRAAASSSRPPASRKRRVRVLFGGDTSERQVSLMSGTNVWLKLMLGDHLDIVPEPYLLAPADPGTEVTALPVWKLPYEALLRHTVEEVVEGCNRVLSPEMAQSTATMREEAALALGRASQSDGEEWTELHPPQLSNLEAFVRESSEAGDVVFVAVHGGVGEDGRLQALLESREVRFTGCGAEASRLCMDKMATGRALAGMEAQGIFSLRKLQLPTSELIGASQGTPMAASPTSTTAAKRHRAPSGTRTSNAPRRTECCWLL</sequence>
<protein>
    <recommendedName>
        <fullName evidence="8">D-alanine--D-alanine ligase</fullName>
    </recommendedName>
</protein>
<dbReference type="SUPFAM" id="SSF56059">
    <property type="entry name" value="Glutathione synthetase ATP-binding domain-like"/>
    <property type="match status" value="1"/>
</dbReference>
<reference evidence="6 7" key="1">
    <citation type="journal article" date="2015" name="Genome Biol. Evol.">
        <title>Comparative Genomics of a Bacterivorous Green Alga Reveals Evolutionary Causalities and Consequences of Phago-Mixotrophic Mode of Nutrition.</title>
        <authorList>
            <person name="Burns J.A."/>
            <person name="Paasch A."/>
            <person name="Narechania A."/>
            <person name="Kim E."/>
        </authorList>
    </citation>
    <scope>NUCLEOTIDE SEQUENCE [LARGE SCALE GENOMIC DNA]</scope>
    <source>
        <strain evidence="6 7">PLY_AMNH</strain>
    </source>
</reference>
<evidence type="ECO:0000256" key="1">
    <source>
        <dbReference type="ARBA" id="ARBA00004496"/>
    </source>
</evidence>
<name>A0AAE0FI50_9CHLO</name>
<evidence type="ECO:0000256" key="2">
    <source>
        <dbReference type="ARBA" id="ARBA00022490"/>
    </source>
</evidence>
<dbReference type="EMBL" id="LGRX02018345">
    <property type="protein sequence ID" value="KAK3259963.1"/>
    <property type="molecule type" value="Genomic_DNA"/>
</dbReference>
<dbReference type="InterPro" id="IPR016185">
    <property type="entry name" value="PreATP-grasp_dom_sf"/>
</dbReference>
<keyword evidence="2" id="KW-0963">Cytoplasm</keyword>
<evidence type="ECO:0000259" key="5">
    <source>
        <dbReference type="Pfam" id="PF07478"/>
    </source>
</evidence>
<dbReference type="PROSITE" id="PS00843">
    <property type="entry name" value="DALA_DALA_LIGASE_1"/>
    <property type="match status" value="1"/>
</dbReference>
<dbReference type="Gene3D" id="3.40.50.20">
    <property type="match status" value="1"/>
</dbReference>
<feature type="compositionally biased region" description="Low complexity" evidence="3">
    <location>
        <begin position="374"/>
        <end position="385"/>
    </location>
</feature>
<dbReference type="Proteomes" id="UP001190700">
    <property type="component" value="Unassembled WGS sequence"/>
</dbReference>
<gene>
    <name evidence="6" type="ORF">CYMTET_31065</name>
</gene>
<organism evidence="6 7">
    <name type="scientific">Cymbomonas tetramitiformis</name>
    <dbReference type="NCBI Taxonomy" id="36881"/>
    <lineage>
        <taxon>Eukaryota</taxon>
        <taxon>Viridiplantae</taxon>
        <taxon>Chlorophyta</taxon>
        <taxon>Pyramimonadophyceae</taxon>
        <taxon>Pyramimonadales</taxon>
        <taxon>Pyramimonadaceae</taxon>
        <taxon>Cymbomonas</taxon>
    </lineage>
</organism>
<dbReference type="InterPro" id="IPR011095">
    <property type="entry name" value="Dala_Dala_lig_C"/>
</dbReference>
<evidence type="ECO:0000313" key="7">
    <source>
        <dbReference type="Proteomes" id="UP001190700"/>
    </source>
</evidence>
<feature type="domain" description="D-alanine--D-alanine ligase C-terminal" evidence="5">
    <location>
        <begin position="41"/>
        <end position="130"/>
    </location>
</feature>
<dbReference type="SUPFAM" id="SSF52440">
    <property type="entry name" value="PreATP-grasp domain"/>
    <property type="match status" value="1"/>
</dbReference>
<dbReference type="PANTHER" id="PTHR23132">
    <property type="entry name" value="D-ALANINE--D-ALANINE LIGASE"/>
    <property type="match status" value="1"/>
</dbReference>
<dbReference type="GO" id="GO:0008716">
    <property type="term" value="F:D-alanine-D-alanine ligase activity"/>
    <property type="evidence" value="ECO:0007669"/>
    <property type="project" value="InterPro"/>
</dbReference>
<dbReference type="Pfam" id="PF01820">
    <property type="entry name" value="Dala_Dala_lig_N"/>
    <property type="match status" value="1"/>
</dbReference>
<dbReference type="Pfam" id="PF07478">
    <property type="entry name" value="Dala_Dala_lig_C"/>
    <property type="match status" value="1"/>
</dbReference>
<accession>A0AAE0FI50</accession>
<dbReference type="InterPro" id="IPR000291">
    <property type="entry name" value="D-Ala_lig_Van_CS"/>
</dbReference>
<keyword evidence="7" id="KW-1185">Reference proteome</keyword>
<comment type="caution">
    <text evidence="6">The sequence shown here is derived from an EMBL/GenBank/DDBJ whole genome shotgun (WGS) entry which is preliminary data.</text>
</comment>
<evidence type="ECO:0008006" key="8">
    <source>
        <dbReference type="Google" id="ProtNLM"/>
    </source>
</evidence>
<feature type="domain" description="D-alanine--D-alanine ligase N-terminal" evidence="4">
    <location>
        <begin position="166"/>
        <end position="328"/>
    </location>
</feature>
<dbReference type="AlphaFoldDB" id="A0AAE0FI50"/>